<proteinExistence type="predicted"/>
<dbReference type="Gene3D" id="1.10.10.10">
    <property type="entry name" value="Winged helix-like DNA-binding domain superfamily/Winged helix DNA-binding domain"/>
    <property type="match status" value="1"/>
</dbReference>
<dbReference type="RefSeq" id="WP_286301025.1">
    <property type="nucleotide sequence ID" value="NZ_AP027728.1"/>
</dbReference>
<dbReference type="InterPro" id="IPR036388">
    <property type="entry name" value="WH-like_DNA-bd_sf"/>
</dbReference>
<keyword evidence="2" id="KW-1185">Reference proteome</keyword>
<evidence type="ECO:0000313" key="1">
    <source>
        <dbReference type="EMBL" id="BDZ40488.1"/>
    </source>
</evidence>
<evidence type="ECO:0000313" key="2">
    <source>
        <dbReference type="Proteomes" id="UP001321543"/>
    </source>
</evidence>
<gene>
    <name evidence="1" type="ORF">GCM10025863_31020</name>
</gene>
<dbReference type="Proteomes" id="UP001321543">
    <property type="component" value="Chromosome"/>
</dbReference>
<dbReference type="EMBL" id="AP027728">
    <property type="protein sequence ID" value="BDZ40488.1"/>
    <property type="molecule type" value="Genomic_DNA"/>
</dbReference>
<organism evidence="1 2">
    <name type="scientific">Microbacterium suwonense</name>
    <dbReference type="NCBI Taxonomy" id="683047"/>
    <lineage>
        <taxon>Bacteria</taxon>
        <taxon>Bacillati</taxon>
        <taxon>Actinomycetota</taxon>
        <taxon>Actinomycetes</taxon>
        <taxon>Micrococcales</taxon>
        <taxon>Microbacteriaceae</taxon>
        <taxon>Microbacterium</taxon>
    </lineage>
</organism>
<sequence length="56" mass="6276">MADWERRLAASAGRIEKAHRERDETIRAAYKAGMRQSAIGDAVGLSRVQVSRIINH</sequence>
<accession>A0ABM8FXM6</accession>
<reference evidence="2" key="1">
    <citation type="journal article" date="2019" name="Int. J. Syst. Evol. Microbiol.">
        <title>The Global Catalogue of Microorganisms (GCM) 10K type strain sequencing project: providing services to taxonomists for standard genome sequencing and annotation.</title>
        <authorList>
            <consortium name="The Broad Institute Genomics Platform"/>
            <consortium name="The Broad Institute Genome Sequencing Center for Infectious Disease"/>
            <person name="Wu L."/>
            <person name="Ma J."/>
        </authorList>
    </citation>
    <scope>NUCLEOTIDE SEQUENCE [LARGE SCALE GENOMIC DNA]</scope>
    <source>
        <strain evidence="2">NBRC 106310</strain>
    </source>
</reference>
<protein>
    <submittedName>
        <fullName evidence="1">Uncharacterized protein</fullName>
    </submittedName>
</protein>
<name>A0ABM8FXM6_9MICO</name>